<dbReference type="CDD" id="cd00806">
    <property type="entry name" value="TrpRS_core"/>
    <property type="match status" value="1"/>
</dbReference>
<keyword evidence="4" id="KW-0547">Nucleotide-binding</keyword>
<comment type="catalytic activity">
    <reaction evidence="8">
        <text>tRNA(Trp) + L-tryptophan + ATP = L-tryptophyl-tRNA(Trp) + AMP + diphosphate + H(+)</text>
        <dbReference type="Rhea" id="RHEA:24080"/>
        <dbReference type="Rhea" id="RHEA-COMP:9671"/>
        <dbReference type="Rhea" id="RHEA-COMP:9705"/>
        <dbReference type="ChEBI" id="CHEBI:15378"/>
        <dbReference type="ChEBI" id="CHEBI:30616"/>
        <dbReference type="ChEBI" id="CHEBI:33019"/>
        <dbReference type="ChEBI" id="CHEBI:57912"/>
        <dbReference type="ChEBI" id="CHEBI:78442"/>
        <dbReference type="ChEBI" id="CHEBI:78535"/>
        <dbReference type="ChEBI" id="CHEBI:456215"/>
        <dbReference type="EC" id="6.1.1.2"/>
    </reaction>
</comment>
<dbReference type="Pfam" id="PF00579">
    <property type="entry name" value="tRNA-synt_1b"/>
    <property type="match status" value="1"/>
</dbReference>
<dbReference type="InterPro" id="IPR014729">
    <property type="entry name" value="Rossmann-like_a/b/a_fold"/>
</dbReference>
<dbReference type="Gene3D" id="1.10.240.10">
    <property type="entry name" value="Tyrosyl-Transfer RNA Synthetase"/>
    <property type="match status" value="1"/>
</dbReference>
<dbReference type="InterPro" id="IPR050203">
    <property type="entry name" value="Trp-tRNA_synthetase"/>
</dbReference>
<evidence type="ECO:0000256" key="4">
    <source>
        <dbReference type="ARBA" id="ARBA00022741"/>
    </source>
</evidence>
<evidence type="ECO:0000256" key="5">
    <source>
        <dbReference type="ARBA" id="ARBA00022840"/>
    </source>
</evidence>
<dbReference type="GO" id="GO:0005524">
    <property type="term" value="F:ATP binding"/>
    <property type="evidence" value="ECO:0007669"/>
    <property type="project" value="UniProtKB-KW"/>
</dbReference>
<dbReference type="GO" id="GO:0005739">
    <property type="term" value="C:mitochondrion"/>
    <property type="evidence" value="ECO:0007669"/>
    <property type="project" value="TreeGrafter"/>
</dbReference>
<evidence type="ECO:0000256" key="9">
    <source>
        <dbReference type="SAM" id="MobiDB-lite"/>
    </source>
</evidence>
<dbReference type="Gene3D" id="3.40.50.620">
    <property type="entry name" value="HUPs"/>
    <property type="match status" value="1"/>
</dbReference>
<keyword evidence="5" id="KW-0067">ATP-binding</keyword>
<name>A0A645A5C3_9ZZZZ</name>
<dbReference type="AlphaFoldDB" id="A0A645A5C3"/>
<dbReference type="GO" id="GO:0006436">
    <property type="term" value="P:tryptophanyl-tRNA aminoacylation"/>
    <property type="evidence" value="ECO:0007669"/>
    <property type="project" value="InterPro"/>
</dbReference>
<gene>
    <name evidence="10" type="primary">tyrS_27</name>
    <name evidence="10" type="ORF">SDC9_95125</name>
</gene>
<dbReference type="EC" id="6.1.1.2" evidence="2"/>
<dbReference type="GO" id="GO:0004830">
    <property type="term" value="F:tryptophan-tRNA ligase activity"/>
    <property type="evidence" value="ECO:0007669"/>
    <property type="project" value="UniProtKB-EC"/>
</dbReference>
<organism evidence="10">
    <name type="scientific">bioreactor metagenome</name>
    <dbReference type="NCBI Taxonomy" id="1076179"/>
    <lineage>
        <taxon>unclassified sequences</taxon>
        <taxon>metagenomes</taxon>
        <taxon>ecological metagenomes</taxon>
    </lineage>
</organism>
<keyword evidence="7" id="KW-0030">Aminoacyl-tRNA synthetase</keyword>
<dbReference type="PANTHER" id="PTHR43766:SF1">
    <property type="entry name" value="TRYPTOPHAN--TRNA LIGASE, MITOCHONDRIAL"/>
    <property type="match status" value="1"/>
</dbReference>
<dbReference type="InterPro" id="IPR002305">
    <property type="entry name" value="aa-tRNA-synth_Ic"/>
</dbReference>
<dbReference type="EMBL" id="VSSQ01012082">
    <property type="protein sequence ID" value="MPM48400.1"/>
    <property type="molecule type" value="Genomic_DNA"/>
</dbReference>
<dbReference type="PRINTS" id="PR01039">
    <property type="entry name" value="TRNASYNTHTRP"/>
</dbReference>
<accession>A0A645A5C3</accession>
<dbReference type="NCBIfam" id="TIGR00233">
    <property type="entry name" value="trpS"/>
    <property type="match status" value="1"/>
</dbReference>
<evidence type="ECO:0000256" key="2">
    <source>
        <dbReference type="ARBA" id="ARBA00013161"/>
    </source>
</evidence>
<proteinExistence type="inferred from homology"/>
<dbReference type="FunFam" id="1.10.240.10:FF:000005">
    <property type="entry name" value="Tryptophan--tRNA ligase"/>
    <property type="match status" value="1"/>
</dbReference>
<sequence>MDQRARSGTYGHAARPQLLEDRGRDVLVVEGHRVAALGERQHGGRIGVVPHHHVMGDLGGTHAGRLGEESYVQPQAGRRPVHHPGQLAAADDPHHERSRSTHERQGYPDALRSADGSGRGCESMHPMTENQPQTAVPSPDEAAPEGTQPGLIAREQDVLAHPERYRILTGDRPTGSLHLGHYLGTLQRRVQLQNAGVPTVLVIADFQVITDREDPGDIQRNVFEILKDYLACGIDPEKTITFTHSAVPALNELLLPFLSVVSLPEMERNPTVKSELAASGQKTLNGLLLTYPVHQAADILFCKGNLVPVGRDQLPHVEQTRVVARRINERYAGGRTILPEPQALLSPAPLVLGIDGDKMSKSRNNFISISHTAEETAKLLRRAKTDADRHITYEPETRPEVSSLVLIGALLSGQEPEDFAAAIGDRGGKALKDAVTEAVNEHLAPIRARRLELAEDPGYLQQVLRTANEKANAMADATLTEVKDALGMIYY</sequence>
<evidence type="ECO:0000256" key="7">
    <source>
        <dbReference type="ARBA" id="ARBA00023146"/>
    </source>
</evidence>
<comment type="similarity">
    <text evidence="1">Belongs to the class-I aminoacyl-tRNA synthetase family.</text>
</comment>
<evidence type="ECO:0000256" key="1">
    <source>
        <dbReference type="ARBA" id="ARBA00005594"/>
    </source>
</evidence>
<feature type="region of interest" description="Disordered" evidence="9">
    <location>
        <begin position="73"/>
        <end position="147"/>
    </location>
</feature>
<dbReference type="PANTHER" id="PTHR43766">
    <property type="entry name" value="TRYPTOPHAN--TRNA LIGASE, MITOCHONDRIAL"/>
    <property type="match status" value="1"/>
</dbReference>
<evidence type="ECO:0000256" key="6">
    <source>
        <dbReference type="ARBA" id="ARBA00022917"/>
    </source>
</evidence>
<dbReference type="InterPro" id="IPR002306">
    <property type="entry name" value="Trp-tRNA-ligase"/>
</dbReference>
<evidence type="ECO:0000256" key="3">
    <source>
        <dbReference type="ARBA" id="ARBA00022598"/>
    </source>
</evidence>
<dbReference type="SUPFAM" id="SSF52374">
    <property type="entry name" value="Nucleotidylyl transferase"/>
    <property type="match status" value="1"/>
</dbReference>
<dbReference type="InterPro" id="IPR001412">
    <property type="entry name" value="aa-tRNA-synth_I_CS"/>
</dbReference>
<keyword evidence="6" id="KW-0648">Protein biosynthesis</keyword>
<comment type="caution">
    <text evidence="10">The sequence shown here is derived from an EMBL/GenBank/DDBJ whole genome shotgun (WGS) entry which is preliminary data.</text>
</comment>
<protein>
    <recommendedName>
        <fullName evidence="2">tryptophan--tRNA ligase</fullName>
        <ecNumber evidence="2">6.1.1.2</ecNumber>
    </recommendedName>
</protein>
<keyword evidence="3 10" id="KW-0436">Ligase</keyword>
<evidence type="ECO:0000256" key="8">
    <source>
        <dbReference type="ARBA" id="ARBA00049929"/>
    </source>
</evidence>
<feature type="compositionally biased region" description="Basic and acidic residues" evidence="9">
    <location>
        <begin position="91"/>
        <end position="106"/>
    </location>
</feature>
<reference evidence="10" key="1">
    <citation type="submission" date="2019-08" db="EMBL/GenBank/DDBJ databases">
        <authorList>
            <person name="Kucharzyk K."/>
            <person name="Murdoch R.W."/>
            <person name="Higgins S."/>
            <person name="Loffler F."/>
        </authorList>
    </citation>
    <scope>NUCLEOTIDE SEQUENCE</scope>
</reference>
<dbReference type="PROSITE" id="PS00178">
    <property type="entry name" value="AA_TRNA_LIGASE_I"/>
    <property type="match status" value="1"/>
</dbReference>
<evidence type="ECO:0000313" key="10">
    <source>
        <dbReference type="EMBL" id="MPM48400.1"/>
    </source>
</evidence>